<reference evidence="7 8" key="1">
    <citation type="journal article" date="2015" name="Genome Announc.">
        <title>Complete Genome Sequence of Caulobacter crescentus Siphophage Seuss.</title>
        <authorList>
            <person name="Sloan J.M."/>
            <person name="Keene J.L."/>
            <person name="Cahill J.L."/>
            <person name="Rasche E.S."/>
            <person name="Kuty Everett G.F."/>
        </authorList>
    </citation>
    <scope>NUCLEOTIDE SEQUENCE [LARGE SCALE GENOMIC DNA]</scope>
</reference>
<dbReference type="PANTHER" id="PTHR37813:SF1">
    <property type="entry name" value="FELS-2 PROPHAGE PROTEIN"/>
    <property type="match status" value="1"/>
</dbReference>
<feature type="region of interest" description="Disordered" evidence="4">
    <location>
        <begin position="305"/>
        <end position="339"/>
    </location>
</feature>
<organism evidence="7 8">
    <name type="scientific">Caulobacter phage Seuss</name>
    <dbReference type="NCBI Taxonomy" id="1675601"/>
    <lineage>
        <taxon>Viruses</taxon>
        <taxon>Duplodnaviria</taxon>
        <taxon>Heunggongvirae</taxon>
        <taxon>Uroviricota</taxon>
        <taxon>Caudoviricetes</taxon>
        <taxon>Seussvirus</taxon>
        <taxon>Seussvirus seuss</taxon>
    </lineage>
</organism>
<feature type="region of interest" description="Disordered" evidence="4">
    <location>
        <begin position="363"/>
        <end position="390"/>
    </location>
</feature>
<protein>
    <submittedName>
        <fullName evidence="7">Tape measure protein</fullName>
    </submittedName>
</protein>
<dbReference type="NCBIfam" id="TIGR01760">
    <property type="entry name" value="tape_meas_TP901"/>
    <property type="match status" value="1"/>
</dbReference>
<dbReference type="Proteomes" id="UP000221339">
    <property type="component" value="Segment"/>
</dbReference>
<evidence type="ECO:0000256" key="2">
    <source>
        <dbReference type="ARBA" id="ARBA00022612"/>
    </source>
</evidence>
<feature type="coiled-coil region" evidence="3">
    <location>
        <begin position="1543"/>
        <end position="1570"/>
    </location>
</feature>
<dbReference type="GO" id="GO:0098003">
    <property type="term" value="P:viral tail assembly"/>
    <property type="evidence" value="ECO:0007669"/>
    <property type="project" value="UniProtKB-KW"/>
</dbReference>
<dbReference type="Pfam" id="PF10145">
    <property type="entry name" value="PhageMin_Tail"/>
    <property type="match status" value="1"/>
</dbReference>
<feature type="coiled-coil region" evidence="3">
    <location>
        <begin position="926"/>
        <end position="958"/>
    </location>
</feature>
<evidence type="ECO:0000256" key="3">
    <source>
        <dbReference type="SAM" id="Coils"/>
    </source>
</evidence>
<evidence type="ECO:0000259" key="6">
    <source>
        <dbReference type="Pfam" id="PF10145"/>
    </source>
</evidence>
<feature type="transmembrane region" description="Helical" evidence="5">
    <location>
        <begin position="747"/>
        <end position="767"/>
    </location>
</feature>
<evidence type="ECO:0000313" key="7">
    <source>
        <dbReference type="EMBL" id="AKU43548.1"/>
    </source>
</evidence>
<feature type="domain" description="Phage tail tape measure protein" evidence="6">
    <location>
        <begin position="467"/>
        <end position="647"/>
    </location>
</feature>
<gene>
    <name evidence="7" type="ORF">CPT_Seuss22</name>
</gene>
<keyword evidence="2" id="KW-1188">Viral release from host cell</keyword>
<name>A0A0K1LMW7_9CAUD</name>
<dbReference type="EMBL" id="KT001914">
    <property type="protein sequence ID" value="AKU43548.1"/>
    <property type="molecule type" value="Genomic_DNA"/>
</dbReference>
<dbReference type="InterPro" id="IPR010090">
    <property type="entry name" value="Phage_tape_meas"/>
</dbReference>
<keyword evidence="1" id="KW-1245">Viral tail assembly</keyword>
<keyword evidence="8" id="KW-1185">Reference proteome</keyword>
<evidence type="ECO:0000256" key="4">
    <source>
        <dbReference type="SAM" id="MobiDB-lite"/>
    </source>
</evidence>
<keyword evidence="5" id="KW-0472">Membrane</keyword>
<dbReference type="PANTHER" id="PTHR37813">
    <property type="entry name" value="FELS-2 PROPHAGE PROTEIN"/>
    <property type="match status" value="1"/>
</dbReference>
<evidence type="ECO:0000256" key="5">
    <source>
        <dbReference type="SAM" id="Phobius"/>
    </source>
</evidence>
<evidence type="ECO:0000256" key="1">
    <source>
        <dbReference type="ARBA" id="ARBA00022465"/>
    </source>
</evidence>
<evidence type="ECO:0000313" key="8">
    <source>
        <dbReference type="Proteomes" id="UP000221339"/>
    </source>
</evidence>
<keyword evidence="3" id="KW-0175">Coiled coil</keyword>
<proteinExistence type="predicted"/>
<accession>A0A0K1LMW7</accession>
<keyword evidence="5" id="KW-0812">Transmembrane</keyword>
<feature type="coiled-coil region" evidence="3">
    <location>
        <begin position="842"/>
        <end position="883"/>
    </location>
</feature>
<feature type="transmembrane region" description="Helical" evidence="5">
    <location>
        <begin position="774"/>
        <end position="793"/>
    </location>
</feature>
<sequence>MMADDPQKVEVETELNASQTVRGAREAAAELTKVIAKAAELEKLTRAIFTGQGNLPKQLQDFTRSLQQVQALPAQLAQVQRATRNIASGGPSAALRNATVQGVISNIRTDPALQLQQIERETNRVLQARQEIYRRVRAAMPDENSAMRVSAAYRAALDAVGDMPQKGTSAYQAWIRKTRTEVQRFEQDWTKIATEEAQKRALARTRMNQATIAQELAQQSAAQKEATRLFRRDMGAIMGGATPEERRTAATQSAQRVQDNLGRRGITGVDITKLMAAYDQAEETHFLRSEARQANFQARNMRSEAESMNKRYDQDQKFWSRQERSEADRLNKQFDRDRKREVESLRAEAEFLNKRYDQDQKFWSRQERSEADRMNKQFDRDRRRNDPQLRQDRIREQVEHREAFQNYNGGANNFASRLAFTRDFAAQAALLGTFAYAATSVVDLQTKMKNLQAITQATDLELNSLQRTVLNVGNTTKFSTSEIAEAATVMAQAGYSANQIGAALPAVANLATGAGAALSDAVNIVTSVLSVYDMSIERSAQVSNMLAEALNGSKLSLEQLSLGIQYVGNISADAGVSFEEMTSALGAMANAGIKSGSTLGTGLRALIQELENPSQKFLEQLTAMGLTAADVDVRTQGLAGALQNLTAKGFDSGVAMNTFEVRAASAFSALSNNIGVMQQLEQSLQTTNAATQAAAVNMETFSAQFQRLLNAITGFTAGVGQPFLIMLQDSVGLLADLLNTSSALTPALQLLATTLLSLIAVSTVAWIGRLLVGFTHMTGVVGTLNIALVITTLRTKGFAAAVGVAAGGIRAFTAALAANPITWWTVGLTIAVEAFFAFKNAQEQSTAAMEEARTKANQARSEMESYQARMSEITQTIEMLTARHAALSTNTTLAGQAAETAQKKFGDWGLQLDANGRNVDNLIFKMVQLRAEMARLALARAQDEKQQIQAERTEIGKVNGDTMAGARLTAQGLLNQKAKGLDQVPGLTPLLQKFAQGKTSDAENLQLQQLLRSNSGKIKDSTLAGRTGPQIIVDALNSPNQLRLQQLSAREQTLNGIIGEQTVGSSGSAVRAGSSIARFTTNYADIAASISKMKPEDRAAALLQFRQQRITEFPALQAAIREEAQKQLQDPQVRSGYQLKASQQGISIEQAVYNDLTNNTGYAQLAMGAGKSTASTDPKVLQTAQQRLAAEIAAAKRTKNTALVQQLSTEKADIDKRLFAAQNPEMDPLSLQVAYENIDGKNAAGTVMGGGRSGVNRAARNTAQTAARRAKALERQIELASMSTGEPGNPATVNPELQGLLDAWKAAKVENIKMDASATGVTPDELQQRLDDFDIEATEYFAKVLQGNLEAAKKLLAEADERAATGTSSRLKSEIQQGQSNLTDGLAQVQDAWATALQSAMEASDQEFKTKGVLDPSKVGEAREARRKIQVDFVEKMVSSLNDLFAAEAQRIANDASERQRSINAGRASVAQLSNYYGSRRLGNVQRGLGEIQSQRLDEIEARSGFTVASDNYNLAVQKRDKLMQQRNATLDPGARDAFNGPLAEANQSVQEMSQALDDARNNLAQITGMAPQFASYSQAAGAAWMLIEQQMSMLPNTFETFGDGLYDAFDQGRTSLAQLVRDVATGSKSMKASIKDFSLSVLDSLMDMAAKMAANQLIGMLLNLAGSFLGGARLTASANALAANNASFQAAGINGPTYSTLGMKMGGEVPRRMAAGSPAPFRDNVLINAMPGEFLLRQSAVDMIGVDTLNQINAAGNSKISRMPTLAQAMPKREPDEVNVWVVPPESKPPIGKKDIVAAISEDIQTGGITKKLIKNVQVGG</sequence>
<keyword evidence="5" id="KW-1133">Transmembrane helix</keyword>